<feature type="region of interest" description="Disordered" evidence="1">
    <location>
        <begin position="110"/>
        <end position="140"/>
    </location>
</feature>
<protein>
    <submittedName>
        <fullName evidence="2">Uncharacterized protein</fullName>
    </submittedName>
</protein>
<feature type="region of interest" description="Disordered" evidence="1">
    <location>
        <begin position="152"/>
        <end position="197"/>
    </location>
</feature>
<feature type="compositionally biased region" description="Polar residues" evidence="1">
    <location>
        <begin position="183"/>
        <end position="197"/>
    </location>
</feature>
<dbReference type="AlphaFoldDB" id="A0A3L6PMD2"/>
<proteinExistence type="predicted"/>
<dbReference type="Proteomes" id="UP000275267">
    <property type="component" value="Unassembled WGS sequence"/>
</dbReference>
<sequence length="197" mass="20911">MRGPCHVRLNTPSRGSVPFVAIGMVSNAAPLPRSPSNRQATTAGRLHLVDKPAHMAAATMAGGQRMSLAPSSDDVSHRNSSSIAELPAAIRCKPGCPMLSLPQTLSSAHSRAALTTAKQRQPPWSAASGQPNKHAATSGRHHNCECHHVNLTTPRQTLPPAPSRRRRLQSPMAIDVAGIATSRVGSLETTSPRRARR</sequence>
<evidence type="ECO:0000313" key="2">
    <source>
        <dbReference type="EMBL" id="RLM58960.1"/>
    </source>
</evidence>
<gene>
    <name evidence="2" type="ORF">C2845_PM18G07370</name>
</gene>
<organism evidence="2 3">
    <name type="scientific">Panicum miliaceum</name>
    <name type="common">Proso millet</name>
    <name type="synonym">Broomcorn millet</name>
    <dbReference type="NCBI Taxonomy" id="4540"/>
    <lineage>
        <taxon>Eukaryota</taxon>
        <taxon>Viridiplantae</taxon>
        <taxon>Streptophyta</taxon>
        <taxon>Embryophyta</taxon>
        <taxon>Tracheophyta</taxon>
        <taxon>Spermatophyta</taxon>
        <taxon>Magnoliopsida</taxon>
        <taxon>Liliopsida</taxon>
        <taxon>Poales</taxon>
        <taxon>Poaceae</taxon>
        <taxon>PACMAD clade</taxon>
        <taxon>Panicoideae</taxon>
        <taxon>Panicodae</taxon>
        <taxon>Paniceae</taxon>
        <taxon>Panicinae</taxon>
        <taxon>Panicum</taxon>
        <taxon>Panicum sect. Panicum</taxon>
    </lineage>
</organism>
<name>A0A3L6PMD2_PANMI</name>
<keyword evidence="3" id="KW-1185">Reference proteome</keyword>
<accession>A0A3L6PMD2</accession>
<dbReference type="EMBL" id="PQIB02000017">
    <property type="protein sequence ID" value="RLM58960.1"/>
    <property type="molecule type" value="Genomic_DNA"/>
</dbReference>
<evidence type="ECO:0000313" key="3">
    <source>
        <dbReference type="Proteomes" id="UP000275267"/>
    </source>
</evidence>
<comment type="caution">
    <text evidence="2">The sequence shown here is derived from an EMBL/GenBank/DDBJ whole genome shotgun (WGS) entry which is preliminary data.</text>
</comment>
<reference evidence="3" key="1">
    <citation type="journal article" date="2019" name="Nat. Commun.">
        <title>The genome of broomcorn millet.</title>
        <authorList>
            <person name="Zou C."/>
            <person name="Miki D."/>
            <person name="Li D."/>
            <person name="Tang Q."/>
            <person name="Xiao L."/>
            <person name="Rajput S."/>
            <person name="Deng P."/>
            <person name="Jia W."/>
            <person name="Huang R."/>
            <person name="Zhang M."/>
            <person name="Sun Y."/>
            <person name="Hu J."/>
            <person name="Fu X."/>
            <person name="Schnable P.S."/>
            <person name="Li F."/>
            <person name="Zhang H."/>
            <person name="Feng B."/>
            <person name="Zhu X."/>
            <person name="Liu R."/>
            <person name="Schnable J.C."/>
            <person name="Zhu J.-K."/>
            <person name="Zhang H."/>
        </authorList>
    </citation>
    <scope>NUCLEOTIDE SEQUENCE [LARGE SCALE GENOMIC DNA]</scope>
</reference>
<evidence type="ECO:0000256" key="1">
    <source>
        <dbReference type="SAM" id="MobiDB-lite"/>
    </source>
</evidence>